<dbReference type="AlphaFoldDB" id="A0A0L8FUE6"/>
<dbReference type="InterPro" id="IPR048256">
    <property type="entry name" value="Tektin-like"/>
</dbReference>
<evidence type="ECO:0000313" key="12">
    <source>
        <dbReference type="EMBL" id="KOF68322.1"/>
    </source>
</evidence>
<dbReference type="PANTHER" id="PTHR19960:SF25">
    <property type="entry name" value="TEKTIN-1"/>
    <property type="match status" value="1"/>
</dbReference>
<dbReference type="InterPro" id="IPR000435">
    <property type="entry name" value="Tektins"/>
</dbReference>
<proteinExistence type="inferred from homology"/>
<organism evidence="12">
    <name type="scientific">Octopus bimaculoides</name>
    <name type="common">California two-spotted octopus</name>
    <dbReference type="NCBI Taxonomy" id="37653"/>
    <lineage>
        <taxon>Eukaryota</taxon>
        <taxon>Metazoa</taxon>
        <taxon>Spiralia</taxon>
        <taxon>Lophotrochozoa</taxon>
        <taxon>Mollusca</taxon>
        <taxon>Cephalopoda</taxon>
        <taxon>Coleoidea</taxon>
        <taxon>Octopodiformes</taxon>
        <taxon>Octopoda</taxon>
        <taxon>Incirrata</taxon>
        <taxon>Octopodidae</taxon>
        <taxon>Octopus</taxon>
    </lineage>
</organism>
<dbReference type="GO" id="GO:0060294">
    <property type="term" value="P:cilium movement involved in cell motility"/>
    <property type="evidence" value="ECO:0007669"/>
    <property type="project" value="UniProtKB-UniRule"/>
</dbReference>
<protein>
    <recommendedName>
        <fullName evidence="10">Tektin</fullName>
    </recommendedName>
</protein>
<sequence length="420" mass="49000">MVTVLKVTSNFPTAAMDKDFRLDGSLTRFTHEDWTCSNLRKYANANTERQNAERLVAESLRLQDETETQTKKTQNDVNKKFDQRLDDLKFWKSEIDKKLDDISEEIDCLESFKRRLEAALENCCSPLNIAKQCLLFREHREGIELVHDDVQKELLKECEVIEGAITLLTRTIEQSKEQLCRNRKARYNLQLDLKDKMSGINIDEYCQQLKSHSSDIDYNDAAVKISPKSVTVDEWQEFSNKNIEKTEQERETSTNLRSLIDGILQQTANDMKQQCDAVNLAFSRRISETRDTKQKLGDNLNKIHQQILELEENISRLMIAIADKEQPLKLAETRLEKRDFRPNIELCRDQVQYRLIKEVHELRLSIKELQNCLYESNSTMKKLLQNQRDLEADIDVKAKSLFVDEVECVGLRKSISIQAY</sequence>
<name>A0A0L8FUE6_OCTBM</name>
<dbReference type="OrthoDB" id="10054259at2759"/>
<reference evidence="12" key="1">
    <citation type="submission" date="2015-07" db="EMBL/GenBank/DDBJ databases">
        <title>MeaNS - Measles Nucleotide Surveillance Program.</title>
        <authorList>
            <person name="Tran T."/>
            <person name="Druce J."/>
        </authorList>
    </citation>
    <scope>NUCLEOTIDE SEQUENCE</scope>
    <source>
        <strain evidence="12">UCB-OBI-ISO-001</strain>
        <tissue evidence="12">Gonad</tissue>
    </source>
</reference>
<evidence type="ECO:0000256" key="5">
    <source>
        <dbReference type="ARBA" id="ARBA00023054"/>
    </source>
</evidence>
<evidence type="ECO:0000256" key="6">
    <source>
        <dbReference type="ARBA" id="ARBA00023069"/>
    </source>
</evidence>
<comment type="function">
    <text evidence="9">Microtubule inner protein (MIP) part of the dynein-decorated doublet microtubules (DMTs) in cilia and flagellar axoneme. Forms filamentous polymers in the walls of ciliary and flagellar microtubules.</text>
</comment>
<evidence type="ECO:0000256" key="8">
    <source>
        <dbReference type="ARBA" id="ARBA00023273"/>
    </source>
</evidence>
<comment type="subcellular location">
    <subcellularLocation>
        <location evidence="10">Cytoplasm</location>
        <location evidence="10">Cytoskeleton</location>
        <location evidence="10">Cilium axoneme</location>
    </subcellularLocation>
    <subcellularLocation>
        <location evidence="1">Cytoplasm</location>
        <location evidence="1">Cytoskeleton</location>
        <location evidence="1">Flagellum axoneme</location>
    </subcellularLocation>
</comment>
<dbReference type="GO" id="GO:0015630">
    <property type="term" value="C:microtubule cytoskeleton"/>
    <property type="evidence" value="ECO:0007669"/>
    <property type="project" value="UniProtKB-UniRule"/>
</dbReference>
<keyword evidence="3" id="KW-0963">Cytoplasm</keyword>
<comment type="similarity">
    <text evidence="2 10">Belongs to the tektin family.</text>
</comment>
<dbReference type="PANTHER" id="PTHR19960">
    <property type="entry name" value="TEKTIN"/>
    <property type="match status" value="1"/>
</dbReference>
<feature type="coiled-coil region" evidence="11">
    <location>
        <begin position="293"/>
        <end position="320"/>
    </location>
</feature>
<dbReference type="EMBL" id="KQ426371">
    <property type="protein sequence ID" value="KOF68322.1"/>
    <property type="molecule type" value="Genomic_DNA"/>
</dbReference>
<evidence type="ECO:0000256" key="11">
    <source>
        <dbReference type="SAM" id="Coils"/>
    </source>
</evidence>
<dbReference type="OMA" id="LAMVMDE"/>
<dbReference type="GO" id="GO:0060271">
    <property type="term" value="P:cilium assembly"/>
    <property type="evidence" value="ECO:0007669"/>
    <property type="project" value="UniProtKB-UniRule"/>
</dbReference>
<accession>A0A0L8FUE6</accession>
<dbReference type="GO" id="GO:0005930">
    <property type="term" value="C:axoneme"/>
    <property type="evidence" value="ECO:0007669"/>
    <property type="project" value="UniProtKB-SubCell"/>
</dbReference>
<keyword evidence="4 10" id="KW-0282">Flagellum</keyword>
<evidence type="ECO:0000256" key="7">
    <source>
        <dbReference type="ARBA" id="ARBA00023212"/>
    </source>
</evidence>
<evidence type="ECO:0000256" key="2">
    <source>
        <dbReference type="ARBA" id="ARBA00007209"/>
    </source>
</evidence>
<evidence type="ECO:0000256" key="10">
    <source>
        <dbReference type="RuleBase" id="RU367040"/>
    </source>
</evidence>
<dbReference type="STRING" id="37653.A0A0L8FUE6"/>
<keyword evidence="7" id="KW-0206">Cytoskeleton</keyword>
<evidence type="ECO:0000256" key="1">
    <source>
        <dbReference type="ARBA" id="ARBA00004611"/>
    </source>
</evidence>
<dbReference type="Pfam" id="PF03148">
    <property type="entry name" value="Tektin"/>
    <property type="match status" value="1"/>
</dbReference>
<dbReference type="KEGG" id="obi:106881076"/>
<evidence type="ECO:0000256" key="9">
    <source>
        <dbReference type="ARBA" id="ARBA00045224"/>
    </source>
</evidence>
<keyword evidence="6 10" id="KW-0969">Cilium</keyword>
<keyword evidence="5 11" id="KW-0175">Coiled coil</keyword>
<dbReference type="GO" id="GO:0005634">
    <property type="term" value="C:nucleus"/>
    <property type="evidence" value="ECO:0007669"/>
    <property type="project" value="TreeGrafter"/>
</dbReference>
<dbReference type="PRINTS" id="PR00511">
    <property type="entry name" value="TEKTIN"/>
</dbReference>
<gene>
    <name evidence="12" type="ORF">OCBIM_22007546mg</name>
</gene>
<evidence type="ECO:0000256" key="4">
    <source>
        <dbReference type="ARBA" id="ARBA00022846"/>
    </source>
</evidence>
<evidence type="ECO:0000256" key="3">
    <source>
        <dbReference type="ARBA" id="ARBA00022490"/>
    </source>
</evidence>
<keyword evidence="8 10" id="KW-0966">Cell projection</keyword>